<dbReference type="SUPFAM" id="SSF100950">
    <property type="entry name" value="NagB/RpiA/CoA transferase-like"/>
    <property type="match status" value="1"/>
</dbReference>
<dbReference type="Gene3D" id="3.40.1080.10">
    <property type="entry name" value="Glutaconate Coenzyme A-transferase"/>
    <property type="match status" value="1"/>
</dbReference>
<organism evidence="1">
    <name type="scientific">freshwater metagenome</name>
    <dbReference type="NCBI Taxonomy" id="449393"/>
    <lineage>
        <taxon>unclassified sequences</taxon>
        <taxon>metagenomes</taxon>
        <taxon>ecological metagenomes</taxon>
    </lineage>
</organism>
<proteinExistence type="predicted"/>
<dbReference type="AlphaFoldDB" id="A0A6J6XK50"/>
<gene>
    <name evidence="1" type="ORF">UFOPK2992_00719</name>
</gene>
<dbReference type="GO" id="GO:0008410">
    <property type="term" value="F:CoA-transferase activity"/>
    <property type="evidence" value="ECO:0007669"/>
    <property type="project" value="InterPro"/>
</dbReference>
<dbReference type="SMART" id="SM00882">
    <property type="entry name" value="CoA_trans"/>
    <property type="match status" value="1"/>
</dbReference>
<dbReference type="Pfam" id="PF01144">
    <property type="entry name" value="CoA_trans"/>
    <property type="match status" value="1"/>
</dbReference>
<sequence length="290" mass="31762">MSRDKRMTEDDAIASLSDGMTIGIGGWGSRRKPMSLVRALLRSPLKDLTIVSYGGPDVGLLAAAGKIRRIIYGFVSLDSIALEPHWRAARQAGTIAEPVEYDEGMLQWALYAGSLRLPFLPTRAGLGSGVVDVNPSLRTVRSPYDDGEELLAVPAIRLDAAFVHLNRSDMSGNAQFLGPDIYFDDLFLSACDPGHRYLSCERVVPTESLLDEGTFHTLRINRSMVDGVIEAPNGAHFTTCEPDYGRDEAFQKAYATAAANPDDWRAFSERFLQGSEAQYQAAVAEWKAQS</sequence>
<dbReference type="InterPro" id="IPR004165">
    <property type="entry name" value="CoA_trans_fam_I"/>
</dbReference>
<evidence type="ECO:0000313" key="1">
    <source>
        <dbReference type="EMBL" id="CAB4795576.1"/>
    </source>
</evidence>
<dbReference type="Gene3D" id="3.30.30.40">
    <property type="match status" value="1"/>
</dbReference>
<name>A0A6J6XK50_9ZZZZ</name>
<protein>
    <submittedName>
        <fullName evidence="1">Unannotated protein</fullName>
    </submittedName>
</protein>
<dbReference type="InterPro" id="IPR037171">
    <property type="entry name" value="NagB/RpiA_transferase-like"/>
</dbReference>
<dbReference type="EMBL" id="CAFAAI010000105">
    <property type="protein sequence ID" value="CAB4795576.1"/>
    <property type="molecule type" value="Genomic_DNA"/>
</dbReference>
<reference evidence="1" key="1">
    <citation type="submission" date="2020-05" db="EMBL/GenBank/DDBJ databases">
        <authorList>
            <person name="Chiriac C."/>
            <person name="Salcher M."/>
            <person name="Ghai R."/>
            <person name="Kavagutti S V."/>
        </authorList>
    </citation>
    <scope>NUCLEOTIDE SEQUENCE</scope>
</reference>
<accession>A0A6J6XK50</accession>